<dbReference type="AlphaFoldDB" id="A0AAN6YPF0"/>
<organism evidence="1 2">
    <name type="scientific">Podospora fimiseda</name>
    <dbReference type="NCBI Taxonomy" id="252190"/>
    <lineage>
        <taxon>Eukaryota</taxon>
        <taxon>Fungi</taxon>
        <taxon>Dikarya</taxon>
        <taxon>Ascomycota</taxon>
        <taxon>Pezizomycotina</taxon>
        <taxon>Sordariomycetes</taxon>
        <taxon>Sordariomycetidae</taxon>
        <taxon>Sordariales</taxon>
        <taxon>Podosporaceae</taxon>
        <taxon>Podospora</taxon>
    </lineage>
</organism>
<keyword evidence="2" id="KW-1185">Reference proteome</keyword>
<gene>
    <name evidence="1" type="ORF">QBC38DRAFT_404923</name>
</gene>
<accession>A0AAN6YPF0</accession>
<evidence type="ECO:0000313" key="2">
    <source>
        <dbReference type="Proteomes" id="UP001301958"/>
    </source>
</evidence>
<reference evidence="1" key="1">
    <citation type="journal article" date="2023" name="Mol. Phylogenet. Evol.">
        <title>Genome-scale phylogeny and comparative genomics of the fungal order Sordariales.</title>
        <authorList>
            <person name="Hensen N."/>
            <person name="Bonometti L."/>
            <person name="Westerberg I."/>
            <person name="Brannstrom I.O."/>
            <person name="Guillou S."/>
            <person name="Cros-Aarteil S."/>
            <person name="Calhoun S."/>
            <person name="Haridas S."/>
            <person name="Kuo A."/>
            <person name="Mondo S."/>
            <person name="Pangilinan J."/>
            <person name="Riley R."/>
            <person name="LaButti K."/>
            <person name="Andreopoulos B."/>
            <person name="Lipzen A."/>
            <person name="Chen C."/>
            <person name="Yan M."/>
            <person name="Daum C."/>
            <person name="Ng V."/>
            <person name="Clum A."/>
            <person name="Steindorff A."/>
            <person name="Ohm R.A."/>
            <person name="Martin F."/>
            <person name="Silar P."/>
            <person name="Natvig D.O."/>
            <person name="Lalanne C."/>
            <person name="Gautier V."/>
            <person name="Ament-Velasquez S.L."/>
            <person name="Kruys A."/>
            <person name="Hutchinson M.I."/>
            <person name="Powell A.J."/>
            <person name="Barry K."/>
            <person name="Miller A.N."/>
            <person name="Grigoriev I.V."/>
            <person name="Debuchy R."/>
            <person name="Gladieux P."/>
            <person name="Hiltunen Thoren M."/>
            <person name="Johannesson H."/>
        </authorList>
    </citation>
    <scope>NUCLEOTIDE SEQUENCE</scope>
    <source>
        <strain evidence="1">CBS 990.96</strain>
    </source>
</reference>
<proteinExistence type="predicted"/>
<dbReference type="EMBL" id="MU865854">
    <property type="protein sequence ID" value="KAK4220412.1"/>
    <property type="molecule type" value="Genomic_DNA"/>
</dbReference>
<reference evidence="1" key="2">
    <citation type="submission" date="2023-05" db="EMBL/GenBank/DDBJ databases">
        <authorList>
            <consortium name="Lawrence Berkeley National Laboratory"/>
            <person name="Steindorff A."/>
            <person name="Hensen N."/>
            <person name="Bonometti L."/>
            <person name="Westerberg I."/>
            <person name="Brannstrom I.O."/>
            <person name="Guillou S."/>
            <person name="Cros-Aarteil S."/>
            <person name="Calhoun S."/>
            <person name="Haridas S."/>
            <person name="Kuo A."/>
            <person name="Mondo S."/>
            <person name="Pangilinan J."/>
            <person name="Riley R."/>
            <person name="Labutti K."/>
            <person name="Andreopoulos B."/>
            <person name="Lipzen A."/>
            <person name="Chen C."/>
            <person name="Yanf M."/>
            <person name="Daum C."/>
            <person name="Ng V."/>
            <person name="Clum A."/>
            <person name="Ohm R."/>
            <person name="Martin F."/>
            <person name="Silar P."/>
            <person name="Natvig D."/>
            <person name="Lalanne C."/>
            <person name="Gautier V."/>
            <person name="Ament-Velasquez S.L."/>
            <person name="Kruys A."/>
            <person name="Hutchinson M.I."/>
            <person name="Powell A.J."/>
            <person name="Barry K."/>
            <person name="Miller A.N."/>
            <person name="Grigoriev I.V."/>
            <person name="Debuchy R."/>
            <person name="Gladieux P."/>
            <person name="Thoren M.H."/>
            <person name="Johannesson H."/>
        </authorList>
    </citation>
    <scope>NUCLEOTIDE SEQUENCE</scope>
    <source>
        <strain evidence="1">CBS 990.96</strain>
    </source>
</reference>
<sequence length="63" mass="7469">MISIDWESAGQYPEYWEYTKSLFEGFRWPQRYNDMIHNVFGAFGDYSAEVEVERHSWGAGDVL</sequence>
<protein>
    <submittedName>
        <fullName evidence="1">Uncharacterized protein</fullName>
    </submittedName>
</protein>
<dbReference type="Proteomes" id="UP001301958">
    <property type="component" value="Unassembled WGS sequence"/>
</dbReference>
<comment type="caution">
    <text evidence="1">The sequence shown here is derived from an EMBL/GenBank/DDBJ whole genome shotgun (WGS) entry which is preliminary data.</text>
</comment>
<name>A0AAN6YPF0_9PEZI</name>
<evidence type="ECO:0000313" key="1">
    <source>
        <dbReference type="EMBL" id="KAK4220412.1"/>
    </source>
</evidence>